<dbReference type="GO" id="GO:0009396">
    <property type="term" value="P:folic acid-containing compound biosynthetic process"/>
    <property type="evidence" value="ECO:0007669"/>
    <property type="project" value="TreeGrafter"/>
</dbReference>
<keyword evidence="6" id="KW-0436">Ligase</keyword>
<reference evidence="6" key="1">
    <citation type="journal article" date="2021" name="PeerJ">
        <title>Extensive microbial diversity within the chicken gut microbiome revealed by metagenomics and culture.</title>
        <authorList>
            <person name="Gilroy R."/>
            <person name="Ravi A."/>
            <person name="Getino M."/>
            <person name="Pursley I."/>
            <person name="Horton D.L."/>
            <person name="Alikhan N.F."/>
            <person name="Baker D."/>
            <person name="Gharbi K."/>
            <person name="Hall N."/>
            <person name="Watson M."/>
            <person name="Adriaenssens E.M."/>
            <person name="Foster-Nyarko E."/>
            <person name="Jarju S."/>
            <person name="Secka A."/>
            <person name="Antonio M."/>
            <person name="Oren A."/>
            <person name="Chaudhuri R.R."/>
            <person name="La Ragione R."/>
            <person name="Hildebrand F."/>
            <person name="Pallen M.J."/>
        </authorList>
    </citation>
    <scope>NUCLEOTIDE SEQUENCE</scope>
    <source>
        <strain evidence="6">ChiBcec16_6824</strain>
    </source>
</reference>
<dbReference type="AlphaFoldDB" id="A0A9D1Y7S9"/>
<keyword evidence="5" id="KW-0479">Metal-binding</keyword>
<keyword evidence="3 4" id="KW-0067">ATP-binding</keyword>
<dbReference type="PANTHER" id="PTHR23407:SF1">
    <property type="entry name" value="5-FORMYLTETRAHYDROFOLATE CYCLO-LIGASE"/>
    <property type="match status" value="1"/>
</dbReference>
<gene>
    <name evidence="6" type="ORF">H9841_04000</name>
</gene>
<evidence type="ECO:0000256" key="3">
    <source>
        <dbReference type="ARBA" id="ARBA00022840"/>
    </source>
</evidence>
<dbReference type="EMBL" id="DXDX01000074">
    <property type="protein sequence ID" value="HIY21051.1"/>
    <property type="molecule type" value="Genomic_DNA"/>
</dbReference>
<dbReference type="NCBIfam" id="TIGR02727">
    <property type="entry name" value="MTHFS_bact"/>
    <property type="match status" value="1"/>
</dbReference>
<comment type="cofactor">
    <cofactor evidence="5">
        <name>Mg(2+)</name>
        <dbReference type="ChEBI" id="CHEBI:18420"/>
    </cofactor>
</comment>
<dbReference type="Gene3D" id="3.40.50.10420">
    <property type="entry name" value="NagB/RpiA/CoA transferase-like"/>
    <property type="match status" value="1"/>
</dbReference>
<dbReference type="InterPro" id="IPR037171">
    <property type="entry name" value="NagB/RpiA_transferase-like"/>
</dbReference>
<dbReference type="SUPFAM" id="SSF100950">
    <property type="entry name" value="NagB/RpiA/CoA transferase-like"/>
    <property type="match status" value="1"/>
</dbReference>
<comment type="similarity">
    <text evidence="1 5">Belongs to the 5-formyltetrahydrofolate cyclo-ligase family.</text>
</comment>
<comment type="catalytic activity">
    <reaction evidence="5">
        <text>(6S)-5-formyl-5,6,7,8-tetrahydrofolate + ATP = (6R)-5,10-methenyltetrahydrofolate + ADP + phosphate</text>
        <dbReference type="Rhea" id="RHEA:10488"/>
        <dbReference type="ChEBI" id="CHEBI:30616"/>
        <dbReference type="ChEBI" id="CHEBI:43474"/>
        <dbReference type="ChEBI" id="CHEBI:57455"/>
        <dbReference type="ChEBI" id="CHEBI:57457"/>
        <dbReference type="ChEBI" id="CHEBI:456216"/>
        <dbReference type="EC" id="6.3.3.2"/>
    </reaction>
</comment>
<proteinExistence type="inferred from homology"/>
<dbReference type="PIRSF" id="PIRSF006806">
    <property type="entry name" value="FTHF_cligase"/>
    <property type="match status" value="1"/>
</dbReference>
<dbReference type="InterPro" id="IPR002698">
    <property type="entry name" value="FTHF_cligase"/>
</dbReference>
<dbReference type="GO" id="GO:0005524">
    <property type="term" value="F:ATP binding"/>
    <property type="evidence" value="ECO:0007669"/>
    <property type="project" value="UniProtKB-KW"/>
</dbReference>
<reference evidence="6" key="2">
    <citation type="submission" date="2021-04" db="EMBL/GenBank/DDBJ databases">
        <authorList>
            <person name="Gilroy R."/>
        </authorList>
    </citation>
    <scope>NUCLEOTIDE SEQUENCE</scope>
    <source>
        <strain evidence="6">ChiBcec16_6824</strain>
    </source>
</reference>
<protein>
    <recommendedName>
        <fullName evidence="5">5-formyltetrahydrofolate cyclo-ligase</fullName>
        <ecNumber evidence="5">6.3.3.2</ecNumber>
    </recommendedName>
</protein>
<evidence type="ECO:0000256" key="5">
    <source>
        <dbReference type="RuleBase" id="RU361279"/>
    </source>
</evidence>
<sequence length="191" mass="20885">MPSTTTAEEKAALRAALRRQAASLSPEERTDSDAALFSRFLALPEVAQAGTILLYHGMGAEPDTKQLLVPLWAAGKRLALPRCTGPGSMEARMVDPSTPLHRHRFGMWEPGAECPLVEPEELEFILVPGLAFDRQGGRLGQGGGFYDRYLPRCTAVTAALCRTHFLLEHVPRESHDCRVALVVTETAVLRP</sequence>
<keyword evidence="2 4" id="KW-0547">Nucleotide-binding</keyword>
<evidence type="ECO:0000313" key="7">
    <source>
        <dbReference type="Proteomes" id="UP000823868"/>
    </source>
</evidence>
<dbReference type="EC" id="6.3.3.2" evidence="5"/>
<dbReference type="GO" id="GO:0046872">
    <property type="term" value="F:metal ion binding"/>
    <property type="evidence" value="ECO:0007669"/>
    <property type="project" value="UniProtKB-KW"/>
</dbReference>
<evidence type="ECO:0000256" key="1">
    <source>
        <dbReference type="ARBA" id="ARBA00010638"/>
    </source>
</evidence>
<accession>A0A9D1Y7S9</accession>
<evidence type="ECO:0000256" key="2">
    <source>
        <dbReference type="ARBA" id="ARBA00022741"/>
    </source>
</evidence>
<dbReference type="InterPro" id="IPR024185">
    <property type="entry name" value="FTHF_cligase-like_sf"/>
</dbReference>
<feature type="binding site" evidence="4">
    <location>
        <begin position="10"/>
        <end position="14"/>
    </location>
    <ligand>
        <name>ATP</name>
        <dbReference type="ChEBI" id="CHEBI:30616"/>
    </ligand>
</feature>
<dbReference type="GO" id="GO:0035999">
    <property type="term" value="P:tetrahydrofolate interconversion"/>
    <property type="evidence" value="ECO:0007669"/>
    <property type="project" value="TreeGrafter"/>
</dbReference>
<keyword evidence="5" id="KW-0460">Magnesium</keyword>
<feature type="binding site" evidence="4">
    <location>
        <position position="61"/>
    </location>
    <ligand>
        <name>substrate</name>
    </ligand>
</feature>
<evidence type="ECO:0000313" key="6">
    <source>
        <dbReference type="EMBL" id="HIY21051.1"/>
    </source>
</evidence>
<comment type="caution">
    <text evidence="6">The sequence shown here is derived from an EMBL/GenBank/DDBJ whole genome shotgun (WGS) entry which is preliminary data.</text>
</comment>
<dbReference type="GO" id="GO:0030272">
    <property type="term" value="F:5-formyltetrahydrofolate cyclo-ligase activity"/>
    <property type="evidence" value="ECO:0007669"/>
    <property type="project" value="UniProtKB-EC"/>
</dbReference>
<organism evidence="6 7">
    <name type="scientific">Candidatus Flavonifractor merdigallinarum</name>
    <dbReference type="NCBI Taxonomy" id="2838589"/>
    <lineage>
        <taxon>Bacteria</taxon>
        <taxon>Bacillati</taxon>
        <taxon>Bacillota</taxon>
        <taxon>Clostridia</taxon>
        <taxon>Eubacteriales</taxon>
        <taxon>Oscillospiraceae</taxon>
        <taxon>Flavonifractor</taxon>
    </lineage>
</organism>
<dbReference type="PANTHER" id="PTHR23407">
    <property type="entry name" value="ATPASE INHIBITOR/5-FORMYLTETRAHYDROFOLATE CYCLO-LIGASE"/>
    <property type="match status" value="1"/>
</dbReference>
<name>A0A9D1Y7S9_9FIRM</name>
<dbReference type="Pfam" id="PF01812">
    <property type="entry name" value="5-FTHF_cyc-lig"/>
    <property type="match status" value="1"/>
</dbReference>
<feature type="binding site" evidence="4">
    <location>
        <begin position="138"/>
        <end position="146"/>
    </location>
    <ligand>
        <name>ATP</name>
        <dbReference type="ChEBI" id="CHEBI:30616"/>
    </ligand>
</feature>
<dbReference type="Proteomes" id="UP000823868">
    <property type="component" value="Unassembled WGS sequence"/>
</dbReference>
<evidence type="ECO:0000256" key="4">
    <source>
        <dbReference type="PIRSR" id="PIRSR006806-1"/>
    </source>
</evidence>